<proteinExistence type="predicted"/>
<evidence type="ECO:0000313" key="1">
    <source>
        <dbReference type="EMBL" id="KAI0057352.1"/>
    </source>
</evidence>
<keyword evidence="2" id="KW-1185">Reference proteome</keyword>
<reference evidence="1" key="2">
    <citation type="journal article" date="2022" name="New Phytol.">
        <title>Evolutionary transition to the ectomycorrhizal habit in the genomes of a hyperdiverse lineage of mushroom-forming fungi.</title>
        <authorList>
            <person name="Looney B."/>
            <person name="Miyauchi S."/>
            <person name="Morin E."/>
            <person name="Drula E."/>
            <person name="Courty P.E."/>
            <person name="Kohler A."/>
            <person name="Kuo A."/>
            <person name="LaButti K."/>
            <person name="Pangilinan J."/>
            <person name="Lipzen A."/>
            <person name="Riley R."/>
            <person name="Andreopoulos W."/>
            <person name="He G."/>
            <person name="Johnson J."/>
            <person name="Nolan M."/>
            <person name="Tritt A."/>
            <person name="Barry K.W."/>
            <person name="Grigoriev I.V."/>
            <person name="Nagy L.G."/>
            <person name="Hibbett D."/>
            <person name="Henrissat B."/>
            <person name="Matheny P.B."/>
            <person name="Labbe J."/>
            <person name="Martin F.M."/>
        </authorList>
    </citation>
    <scope>NUCLEOTIDE SEQUENCE</scope>
    <source>
        <strain evidence="1">HHB10654</strain>
    </source>
</reference>
<protein>
    <submittedName>
        <fullName evidence="1">Uncharacterized protein</fullName>
    </submittedName>
</protein>
<reference evidence="1" key="1">
    <citation type="submission" date="2021-03" db="EMBL/GenBank/DDBJ databases">
        <authorList>
            <consortium name="DOE Joint Genome Institute"/>
            <person name="Ahrendt S."/>
            <person name="Looney B.P."/>
            <person name="Miyauchi S."/>
            <person name="Morin E."/>
            <person name="Drula E."/>
            <person name="Courty P.E."/>
            <person name="Chicoki N."/>
            <person name="Fauchery L."/>
            <person name="Kohler A."/>
            <person name="Kuo A."/>
            <person name="Labutti K."/>
            <person name="Pangilinan J."/>
            <person name="Lipzen A."/>
            <person name="Riley R."/>
            <person name="Andreopoulos W."/>
            <person name="He G."/>
            <person name="Johnson J."/>
            <person name="Barry K.W."/>
            <person name="Grigoriev I.V."/>
            <person name="Nagy L."/>
            <person name="Hibbett D."/>
            <person name="Henrissat B."/>
            <person name="Matheny P.B."/>
            <person name="Labbe J."/>
            <person name="Martin F."/>
        </authorList>
    </citation>
    <scope>NUCLEOTIDE SEQUENCE</scope>
    <source>
        <strain evidence="1">HHB10654</strain>
    </source>
</reference>
<gene>
    <name evidence="1" type="ORF">BV25DRAFT_1920200</name>
</gene>
<comment type="caution">
    <text evidence="1">The sequence shown here is derived from an EMBL/GenBank/DDBJ whole genome shotgun (WGS) entry which is preliminary data.</text>
</comment>
<dbReference type="EMBL" id="MU277248">
    <property type="protein sequence ID" value="KAI0057352.1"/>
    <property type="molecule type" value="Genomic_DNA"/>
</dbReference>
<dbReference type="Proteomes" id="UP000814140">
    <property type="component" value="Unassembled WGS sequence"/>
</dbReference>
<name>A0ACB8SM90_9AGAM</name>
<organism evidence="1 2">
    <name type="scientific">Artomyces pyxidatus</name>
    <dbReference type="NCBI Taxonomy" id="48021"/>
    <lineage>
        <taxon>Eukaryota</taxon>
        <taxon>Fungi</taxon>
        <taxon>Dikarya</taxon>
        <taxon>Basidiomycota</taxon>
        <taxon>Agaricomycotina</taxon>
        <taxon>Agaricomycetes</taxon>
        <taxon>Russulales</taxon>
        <taxon>Auriscalpiaceae</taxon>
        <taxon>Artomyces</taxon>
    </lineage>
</organism>
<evidence type="ECO:0000313" key="2">
    <source>
        <dbReference type="Proteomes" id="UP000814140"/>
    </source>
</evidence>
<accession>A0ACB8SM90</accession>
<sequence length="99" mass="11195">MEKYKSLTQLLDDDLTDQRIVVRDADDVPTTRSEVRTCHLLLVLLIINLALAIANGWTTHLVTVSVQRVLPVGDVSMLAQPDQYAGLPEHARWKTFVRE</sequence>